<sequence length="351" mass="41040">MYKLALIDDDALEVEVIKLMISSLENEIELVSISKSGEEAIENYKKFDPDIILLADDIPGINFVDVLRDIKSKDKDKIVIILKGCNKEFLYQDIKKSSYVDYCLLKPIDKDELLNVLKDKIINLKTNPNNLKEKEFMLLDHIMLEEKIVCESLLKDIIRGYILTSNNDLELFKEKIIKLAKNIIKVYCNVHIGFLKDIDNKRYIDNINSKDDIESIKDIIDELFDLIFKDKKDINITEKLINGRSINKNIQPIFKYIEENYKEKITLEEAASICNLNMYYFSKLFKKDTNIKFVDYVTLYKMEKAKEILKYTDESIVNIAIHLGYDESGYFSKVFKRVVGITPSIYRNENK</sequence>
<keyword evidence="4" id="KW-0804">Transcription</keyword>
<dbReference type="InterPro" id="IPR018062">
    <property type="entry name" value="HTH_AraC-typ_CS"/>
</dbReference>
<dbReference type="PROSITE" id="PS00041">
    <property type="entry name" value="HTH_ARAC_FAMILY_1"/>
    <property type="match status" value="1"/>
</dbReference>
<feature type="domain" description="HTH araC/xylS-type" evidence="7">
    <location>
        <begin position="251"/>
        <end position="349"/>
    </location>
</feature>
<dbReference type="GO" id="GO:0000160">
    <property type="term" value="P:phosphorelay signal transduction system"/>
    <property type="evidence" value="ECO:0007669"/>
    <property type="project" value="InterPro"/>
</dbReference>
<evidence type="ECO:0000256" key="6">
    <source>
        <dbReference type="PROSITE-ProRule" id="PRU00169"/>
    </source>
</evidence>
<accession>A0PY49</accession>
<dbReference type="Pfam" id="PF12833">
    <property type="entry name" value="HTH_18"/>
    <property type="match status" value="1"/>
</dbReference>
<dbReference type="Proteomes" id="UP000008220">
    <property type="component" value="Chromosome"/>
</dbReference>
<evidence type="ECO:0000256" key="4">
    <source>
        <dbReference type="ARBA" id="ARBA00023163"/>
    </source>
</evidence>
<dbReference type="InterPro" id="IPR001789">
    <property type="entry name" value="Sig_transdc_resp-reg_receiver"/>
</dbReference>
<evidence type="ECO:0000313" key="10">
    <source>
        <dbReference type="Proteomes" id="UP000008220"/>
    </source>
</evidence>
<dbReference type="Gene3D" id="1.10.10.60">
    <property type="entry name" value="Homeodomain-like"/>
    <property type="match status" value="2"/>
</dbReference>
<reference evidence="9 10" key="1">
    <citation type="journal article" date="2006" name="Nat. Biotechnol.">
        <title>The genome and transcriptomes of the anti-tumor agent Clostridium novyi-NT.</title>
        <authorList>
            <person name="Bettegowda C."/>
            <person name="Huang X."/>
            <person name="Lin J."/>
            <person name="Cheong I."/>
            <person name="Kohli M."/>
            <person name="Szabo S.A."/>
            <person name="Zhang X."/>
            <person name="Diaz L.A. Jr."/>
            <person name="Velculescu V.E."/>
            <person name="Parmigiani G."/>
            <person name="Kinzler K.W."/>
            <person name="Vogelstein B."/>
            <person name="Zhou S."/>
        </authorList>
    </citation>
    <scope>NUCLEOTIDE SEQUENCE [LARGE SCALE GENOMIC DNA]</scope>
    <source>
        <strain evidence="9 10">NT</strain>
    </source>
</reference>
<proteinExistence type="predicted"/>
<gene>
    <name evidence="9" type="ordered locus">NT01CX_1218</name>
</gene>
<comment type="caution">
    <text evidence="6">Lacks conserved residue(s) required for the propagation of feature annotation.</text>
</comment>
<dbReference type="InterPro" id="IPR009057">
    <property type="entry name" value="Homeodomain-like_sf"/>
</dbReference>
<dbReference type="InterPro" id="IPR011006">
    <property type="entry name" value="CheY-like_superfamily"/>
</dbReference>
<dbReference type="Gene3D" id="3.40.50.2300">
    <property type="match status" value="1"/>
</dbReference>
<dbReference type="SMART" id="SM00342">
    <property type="entry name" value="HTH_ARAC"/>
    <property type="match status" value="1"/>
</dbReference>
<organism evidence="9 10">
    <name type="scientific">Clostridium novyi (strain NT)</name>
    <dbReference type="NCBI Taxonomy" id="386415"/>
    <lineage>
        <taxon>Bacteria</taxon>
        <taxon>Bacillati</taxon>
        <taxon>Bacillota</taxon>
        <taxon>Clostridia</taxon>
        <taxon>Eubacteriales</taxon>
        <taxon>Clostridiaceae</taxon>
        <taxon>Clostridium</taxon>
    </lineage>
</organism>
<dbReference type="SUPFAM" id="SSF52172">
    <property type="entry name" value="CheY-like"/>
    <property type="match status" value="1"/>
</dbReference>
<evidence type="ECO:0000313" key="9">
    <source>
        <dbReference type="EMBL" id="ABK61147.1"/>
    </source>
</evidence>
<dbReference type="Pfam" id="PF00072">
    <property type="entry name" value="Response_reg"/>
    <property type="match status" value="1"/>
</dbReference>
<evidence type="ECO:0000259" key="8">
    <source>
        <dbReference type="PROSITE" id="PS50110"/>
    </source>
</evidence>
<dbReference type="KEGG" id="cno:NT01CX_1218"/>
<dbReference type="PATRIC" id="fig|386415.7.peg.329"/>
<comment type="function">
    <text evidence="5">May play the central regulatory role in sporulation. It may be an element of the effector pathway responsible for the activation of sporulation genes in response to nutritional stress. Spo0A may act in concert with spo0H (a sigma factor) to control the expression of some genes that are critical to the sporulation process.</text>
</comment>
<dbReference type="InterPro" id="IPR020449">
    <property type="entry name" value="Tscrpt_reg_AraC-type_HTH"/>
</dbReference>
<dbReference type="PRINTS" id="PR00032">
    <property type="entry name" value="HTHARAC"/>
</dbReference>
<dbReference type="SUPFAM" id="SSF46689">
    <property type="entry name" value="Homeodomain-like"/>
    <property type="match status" value="2"/>
</dbReference>
<dbReference type="PROSITE" id="PS50110">
    <property type="entry name" value="RESPONSE_REGULATORY"/>
    <property type="match status" value="1"/>
</dbReference>
<evidence type="ECO:0000256" key="1">
    <source>
        <dbReference type="ARBA" id="ARBA00018672"/>
    </source>
</evidence>
<protein>
    <recommendedName>
        <fullName evidence="1">Stage 0 sporulation protein A homolog</fullName>
    </recommendedName>
</protein>
<dbReference type="eggNOG" id="COG4753">
    <property type="taxonomic scope" value="Bacteria"/>
</dbReference>
<keyword evidence="10" id="KW-1185">Reference proteome</keyword>
<dbReference type="STRING" id="386415.NT01CX_1218"/>
<feature type="domain" description="Response regulatory" evidence="8">
    <location>
        <begin position="3"/>
        <end position="121"/>
    </location>
</feature>
<dbReference type="eggNOG" id="COG2207">
    <property type="taxonomic scope" value="Bacteria"/>
</dbReference>
<evidence type="ECO:0000256" key="2">
    <source>
        <dbReference type="ARBA" id="ARBA00023015"/>
    </source>
</evidence>
<dbReference type="InterPro" id="IPR018060">
    <property type="entry name" value="HTH_AraC"/>
</dbReference>
<dbReference type="AlphaFoldDB" id="A0PY49"/>
<dbReference type="PANTHER" id="PTHR43280">
    <property type="entry name" value="ARAC-FAMILY TRANSCRIPTIONAL REGULATOR"/>
    <property type="match status" value="1"/>
</dbReference>
<dbReference type="SMART" id="SM00448">
    <property type="entry name" value="REC"/>
    <property type="match status" value="1"/>
</dbReference>
<dbReference type="HOGENOM" id="CLU_000445_5_1_9"/>
<dbReference type="PANTHER" id="PTHR43280:SF2">
    <property type="entry name" value="HTH-TYPE TRANSCRIPTIONAL REGULATOR EXSA"/>
    <property type="match status" value="1"/>
</dbReference>
<dbReference type="RefSeq" id="WP_011721309.1">
    <property type="nucleotide sequence ID" value="NC_008593.1"/>
</dbReference>
<dbReference type="GO" id="GO:0003700">
    <property type="term" value="F:DNA-binding transcription factor activity"/>
    <property type="evidence" value="ECO:0007669"/>
    <property type="project" value="InterPro"/>
</dbReference>
<dbReference type="GO" id="GO:0043565">
    <property type="term" value="F:sequence-specific DNA binding"/>
    <property type="evidence" value="ECO:0007669"/>
    <property type="project" value="InterPro"/>
</dbReference>
<dbReference type="PROSITE" id="PS01124">
    <property type="entry name" value="HTH_ARAC_FAMILY_2"/>
    <property type="match status" value="1"/>
</dbReference>
<keyword evidence="2" id="KW-0805">Transcription regulation</keyword>
<evidence type="ECO:0000256" key="5">
    <source>
        <dbReference type="ARBA" id="ARBA00024867"/>
    </source>
</evidence>
<dbReference type="EMBL" id="CP000382">
    <property type="protein sequence ID" value="ABK61147.1"/>
    <property type="molecule type" value="Genomic_DNA"/>
</dbReference>
<evidence type="ECO:0000256" key="3">
    <source>
        <dbReference type="ARBA" id="ARBA00023125"/>
    </source>
</evidence>
<name>A0PY49_CLONN</name>
<evidence type="ECO:0000259" key="7">
    <source>
        <dbReference type="PROSITE" id="PS01124"/>
    </source>
</evidence>
<keyword evidence="3" id="KW-0238">DNA-binding</keyword>